<dbReference type="GO" id="GO:0043226">
    <property type="term" value="C:organelle"/>
    <property type="evidence" value="ECO:0007669"/>
    <property type="project" value="UniProtKB-ARBA"/>
</dbReference>
<evidence type="ECO:0000313" key="5">
    <source>
        <dbReference type="EMBL" id="CUV06198.1"/>
    </source>
</evidence>
<reference evidence="5" key="1">
    <citation type="submission" date="2015-08" db="EMBL/GenBank/DDBJ databases">
        <authorList>
            <person name="Babu N.S."/>
            <person name="Beckwith C.J."/>
            <person name="Beseler K.G."/>
            <person name="Brison A."/>
            <person name="Carone J.V."/>
            <person name="Caskin T.P."/>
            <person name="Diamond M."/>
            <person name="Durham M.E."/>
            <person name="Foxe J.M."/>
            <person name="Go M."/>
            <person name="Henderson B.A."/>
            <person name="Jones I.B."/>
            <person name="McGettigan J.A."/>
            <person name="Micheletti S.J."/>
            <person name="Nasrallah M.E."/>
            <person name="Ortiz D."/>
            <person name="Piller C.R."/>
            <person name="Privatt S.R."/>
            <person name="Schneider S.L."/>
            <person name="Sharp S."/>
            <person name="Smith T.C."/>
            <person name="Stanton J.D."/>
            <person name="Ullery H.E."/>
            <person name="Wilson R.J."/>
            <person name="Serrano M.G."/>
            <person name="Buck G."/>
            <person name="Lee V."/>
            <person name="Wang Y."/>
            <person name="Carvalho R."/>
            <person name="Voegtly L."/>
            <person name="Shi R."/>
            <person name="Duckworth R."/>
            <person name="Johnson A."/>
            <person name="Loviza R."/>
            <person name="Walstead R."/>
            <person name="Shah Z."/>
            <person name="Kiflezghi M."/>
            <person name="Wade K."/>
            <person name="Ball S.L."/>
            <person name="Bradley K.W."/>
            <person name="Asai D.J."/>
            <person name="Bowman C.A."/>
            <person name="Russell D.A."/>
            <person name="Pope W.H."/>
            <person name="Jacobs-Sera D."/>
            <person name="Hendrix R.W."/>
            <person name="Hatfull G.F."/>
        </authorList>
    </citation>
    <scope>NUCLEOTIDE SEQUENCE [LARGE SCALE GENOMIC DNA]</scope>
</reference>
<dbReference type="PANTHER" id="PTHR23065">
    <property type="entry name" value="PROLINE-SERINE-THREONINE PHOSPHATASE INTERACTING PROTEIN 1"/>
    <property type="match status" value="1"/>
</dbReference>
<organism evidence="5">
    <name type="scientific">Cryptosporidium hominis</name>
    <dbReference type="NCBI Taxonomy" id="237895"/>
    <lineage>
        <taxon>Eukaryota</taxon>
        <taxon>Sar</taxon>
        <taxon>Alveolata</taxon>
        <taxon>Apicomplexa</taxon>
        <taxon>Conoidasida</taxon>
        <taxon>Coccidia</taxon>
        <taxon>Eucoccidiorida</taxon>
        <taxon>Eimeriorina</taxon>
        <taxon>Cryptosporidiidae</taxon>
        <taxon>Cryptosporidium</taxon>
    </lineage>
</organism>
<evidence type="ECO:0000256" key="3">
    <source>
        <dbReference type="ARBA" id="ARBA00022553"/>
    </source>
</evidence>
<dbReference type="VEuPathDB" id="CryptoDB:ChTU502y2012_386g0405"/>
<dbReference type="VEuPathDB" id="CryptoDB:GY17_00003884"/>
<dbReference type="Gene3D" id="1.20.1270.60">
    <property type="entry name" value="Arfaptin homology (AH) domain/BAR domain"/>
    <property type="match status" value="1"/>
</dbReference>
<dbReference type="InterPro" id="IPR001060">
    <property type="entry name" value="FCH_dom"/>
</dbReference>
<evidence type="ECO:0000256" key="1">
    <source>
        <dbReference type="ARBA" id="ARBA00004496"/>
    </source>
</evidence>
<dbReference type="AlphaFoldDB" id="A0A0S4TFD7"/>
<dbReference type="Proteomes" id="UP000199752">
    <property type="component" value="Chromosome 5"/>
</dbReference>
<evidence type="ECO:0000259" key="4">
    <source>
        <dbReference type="Pfam" id="PF00611"/>
    </source>
</evidence>
<name>A0A0S4TFD7_CRYHO</name>
<dbReference type="InterPro" id="IPR027267">
    <property type="entry name" value="AH/BAR_dom_sf"/>
</dbReference>
<gene>
    <name evidence="5" type="ORF">CHUDEA5_2090</name>
</gene>
<dbReference type="PANTHER" id="PTHR23065:SF7">
    <property type="entry name" value="NOSTRIN, ISOFORM H"/>
    <property type="match status" value="1"/>
</dbReference>
<keyword evidence="3" id="KW-0597">Phosphoprotein</keyword>
<dbReference type="SUPFAM" id="SSF103657">
    <property type="entry name" value="BAR/IMD domain-like"/>
    <property type="match status" value="1"/>
</dbReference>
<comment type="subcellular location">
    <subcellularLocation>
        <location evidence="1">Cytoplasm</location>
    </subcellularLocation>
</comment>
<feature type="domain" description="FCH" evidence="4">
    <location>
        <begin position="31"/>
        <end position="97"/>
    </location>
</feature>
<keyword evidence="2" id="KW-0963">Cytoplasm</keyword>
<dbReference type="GO" id="GO:0005886">
    <property type="term" value="C:plasma membrane"/>
    <property type="evidence" value="ECO:0007669"/>
    <property type="project" value="TreeGrafter"/>
</dbReference>
<dbReference type="Pfam" id="PF00611">
    <property type="entry name" value="FCH"/>
    <property type="match status" value="1"/>
</dbReference>
<protein>
    <recommendedName>
        <fullName evidence="4">FCH domain-containing protein</fullName>
    </recommendedName>
</protein>
<dbReference type="GO" id="GO:0005737">
    <property type="term" value="C:cytoplasm"/>
    <property type="evidence" value="ECO:0007669"/>
    <property type="project" value="TreeGrafter"/>
</dbReference>
<sequence>MVADKEVTECGVEKKVVLKYQDEFLHDWTLICTRIENGLKLGDQLRQALEERASLEEMYSNGLERISSKFFPSATESTSMSFAIRTLRNETYRRSQQCRELCETLRSDVLKETLNSMLDNHKSAYDHLLSSGKRITSELQKRYMNFTRLRDNYGIARHNIGQLSLRYHELNRSKSAQEKITILSREILRKILELNDLEKEYNNSVDNFETYHKFYLTEMKHIIGILEDMDTKRIKCILDTLMKMMVYEMSYVRNLQYDSDHLVKSIQEIDVEGDIYEFANRFGNSNKNKYSENNSSNSTIFTGTYKINADQVKKESWREICKKMNNIKINDDEFITLSTSQMAEKNIALDNMIDIQAIISNLVNPATAIKAQKAVKILLSQFSMIVNENTKNYIHENYFKDLEFQENVQEDLIKDEKSQSMESFSTACSNEAITSKNKDCNTDNIINTDESQTENSIIDVIDFGSVYKEFIEIIVKLDKRDNPESKEIIEKALNLIHDQDSGLKEYENCDLYLSKIIDEILKAKNNKLYLYLGDELSQILFKHMEMIMELIQNENNTWLFRKMLFISESLIIDDSELFANIYKHDIWSVVKIWEETVLVCISEQFQRKILESDNIELKKFRMIKDINCFDILNNVERLSCLMKRFGIPEVPIITLFAKVCSQNGLEKNYCDQLICNIKNTK</sequence>
<proteinExistence type="predicted"/>
<dbReference type="VEuPathDB" id="CryptoDB:Chro.50170"/>
<evidence type="ECO:0000256" key="2">
    <source>
        <dbReference type="ARBA" id="ARBA00022490"/>
    </source>
</evidence>
<accession>A0A0S4TFD7</accession>
<dbReference type="EMBL" id="LN877951">
    <property type="protein sequence ID" value="CUV06198.1"/>
    <property type="molecule type" value="Genomic_DNA"/>
</dbReference>
<dbReference type="VEuPathDB" id="CryptoDB:CHUDEA5_2090"/>